<feature type="region of interest" description="Disordered" evidence="1">
    <location>
        <begin position="13"/>
        <end position="33"/>
    </location>
</feature>
<name>A0AAV7M351_PLEWA</name>
<reference evidence="2" key="1">
    <citation type="journal article" date="2022" name="bioRxiv">
        <title>Sequencing and chromosome-scale assembly of the giantPleurodeles waltlgenome.</title>
        <authorList>
            <person name="Brown T."/>
            <person name="Elewa A."/>
            <person name="Iarovenko S."/>
            <person name="Subramanian E."/>
            <person name="Araus A.J."/>
            <person name="Petzold A."/>
            <person name="Susuki M."/>
            <person name="Suzuki K.-i.T."/>
            <person name="Hayashi T."/>
            <person name="Toyoda A."/>
            <person name="Oliveira C."/>
            <person name="Osipova E."/>
            <person name="Leigh N.D."/>
            <person name="Simon A."/>
            <person name="Yun M.H."/>
        </authorList>
    </citation>
    <scope>NUCLEOTIDE SEQUENCE</scope>
    <source>
        <strain evidence="2">20211129_DDA</strain>
        <tissue evidence="2">Liver</tissue>
    </source>
</reference>
<proteinExistence type="predicted"/>
<protein>
    <submittedName>
        <fullName evidence="2">Uncharacterized protein</fullName>
    </submittedName>
</protein>
<evidence type="ECO:0000256" key="1">
    <source>
        <dbReference type="SAM" id="MobiDB-lite"/>
    </source>
</evidence>
<dbReference type="EMBL" id="JANPWB010000014">
    <property type="protein sequence ID" value="KAJ1096992.1"/>
    <property type="molecule type" value="Genomic_DNA"/>
</dbReference>
<dbReference type="Proteomes" id="UP001066276">
    <property type="component" value="Chromosome 10"/>
</dbReference>
<organism evidence="2 3">
    <name type="scientific">Pleurodeles waltl</name>
    <name type="common">Iberian ribbed newt</name>
    <dbReference type="NCBI Taxonomy" id="8319"/>
    <lineage>
        <taxon>Eukaryota</taxon>
        <taxon>Metazoa</taxon>
        <taxon>Chordata</taxon>
        <taxon>Craniata</taxon>
        <taxon>Vertebrata</taxon>
        <taxon>Euteleostomi</taxon>
        <taxon>Amphibia</taxon>
        <taxon>Batrachia</taxon>
        <taxon>Caudata</taxon>
        <taxon>Salamandroidea</taxon>
        <taxon>Salamandridae</taxon>
        <taxon>Pleurodelinae</taxon>
        <taxon>Pleurodeles</taxon>
    </lineage>
</organism>
<sequence>MPSPSSYVLASIRGTHRGGSWRGPGTPAQGRPKGVSVKVRMYLCTLAIGGPLPRRQPSDLSLQLDGMLQFSASAWGRPQATTKCARATAYRLHPSPSLRRQFIDHGGQEGSRPMPRQRRRAGSVPAAQSASSG</sequence>
<accession>A0AAV7M351</accession>
<dbReference type="AlphaFoldDB" id="A0AAV7M351"/>
<keyword evidence="3" id="KW-1185">Reference proteome</keyword>
<evidence type="ECO:0000313" key="2">
    <source>
        <dbReference type="EMBL" id="KAJ1096992.1"/>
    </source>
</evidence>
<comment type="caution">
    <text evidence="2">The sequence shown here is derived from an EMBL/GenBank/DDBJ whole genome shotgun (WGS) entry which is preliminary data.</text>
</comment>
<feature type="region of interest" description="Disordered" evidence="1">
    <location>
        <begin position="100"/>
        <end position="133"/>
    </location>
</feature>
<gene>
    <name evidence="2" type="ORF">NDU88_002122</name>
</gene>
<evidence type="ECO:0000313" key="3">
    <source>
        <dbReference type="Proteomes" id="UP001066276"/>
    </source>
</evidence>